<evidence type="ECO:0000256" key="3">
    <source>
        <dbReference type="ARBA" id="ARBA00022448"/>
    </source>
</evidence>
<feature type="transmembrane region" description="Helical" evidence="8">
    <location>
        <begin position="145"/>
        <end position="167"/>
    </location>
</feature>
<feature type="transmembrane region" description="Helical" evidence="8">
    <location>
        <begin position="60"/>
        <end position="89"/>
    </location>
</feature>
<proteinExistence type="inferred from homology"/>
<evidence type="ECO:0000313" key="11">
    <source>
        <dbReference type="Proteomes" id="UP000245461"/>
    </source>
</evidence>
<evidence type="ECO:0000256" key="1">
    <source>
        <dbReference type="ARBA" id="ARBA00004651"/>
    </source>
</evidence>
<dbReference type="InterPro" id="IPR000515">
    <property type="entry name" value="MetI-like"/>
</dbReference>
<evidence type="ECO:0000256" key="5">
    <source>
        <dbReference type="ARBA" id="ARBA00022692"/>
    </source>
</evidence>
<evidence type="ECO:0000256" key="4">
    <source>
        <dbReference type="ARBA" id="ARBA00022475"/>
    </source>
</evidence>
<dbReference type="Gene3D" id="1.10.3720.10">
    <property type="entry name" value="MetI-like"/>
    <property type="match status" value="1"/>
</dbReference>
<evidence type="ECO:0000256" key="6">
    <source>
        <dbReference type="ARBA" id="ARBA00022989"/>
    </source>
</evidence>
<evidence type="ECO:0000313" key="10">
    <source>
        <dbReference type="EMBL" id="PWR25158.1"/>
    </source>
</evidence>
<dbReference type="GO" id="GO:0055085">
    <property type="term" value="P:transmembrane transport"/>
    <property type="evidence" value="ECO:0007669"/>
    <property type="project" value="InterPro"/>
</dbReference>
<dbReference type="RefSeq" id="WP_109903321.1">
    <property type="nucleotide sequence ID" value="NZ_QGLE01000002.1"/>
</dbReference>
<feature type="transmembrane region" description="Helical" evidence="8">
    <location>
        <begin position="12"/>
        <end position="39"/>
    </location>
</feature>
<dbReference type="AlphaFoldDB" id="A0A317EDP9"/>
<keyword evidence="3 8" id="KW-0813">Transport</keyword>
<organism evidence="10 11">
    <name type="scientific">Zavarzinia aquatilis</name>
    <dbReference type="NCBI Taxonomy" id="2211142"/>
    <lineage>
        <taxon>Bacteria</taxon>
        <taxon>Pseudomonadati</taxon>
        <taxon>Pseudomonadota</taxon>
        <taxon>Alphaproteobacteria</taxon>
        <taxon>Rhodospirillales</taxon>
        <taxon>Zavarziniaceae</taxon>
        <taxon>Zavarzinia</taxon>
    </lineage>
</organism>
<dbReference type="SUPFAM" id="SSF161098">
    <property type="entry name" value="MetI-like"/>
    <property type="match status" value="1"/>
</dbReference>
<dbReference type="CDD" id="cd06261">
    <property type="entry name" value="TM_PBP2"/>
    <property type="match status" value="1"/>
</dbReference>
<evidence type="ECO:0000259" key="9">
    <source>
        <dbReference type="PROSITE" id="PS50928"/>
    </source>
</evidence>
<keyword evidence="6 8" id="KW-1133">Transmembrane helix</keyword>
<reference evidence="10 11" key="1">
    <citation type="submission" date="2018-05" db="EMBL/GenBank/DDBJ databases">
        <title>Zavarzinia sp. HR-AS.</title>
        <authorList>
            <person name="Lee Y."/>
            <person name="Jeon C.O."/>
        </authorList>
    </citation>
    <scope>NUCLEOTIDE SEQUENCE [LARGE SCALE GENOMIC DNA]</scope>
    <source>
        <strain evidence="10 11">HR-AS</strain>
    </source>
</reference>
<feature type="transmembrane region" description="Helical" evidence="8">
    <location>
        <begin position="95"/>
        <end position="114"/>
    </location>
</feature>
<evidence type="ECO:0000256" key="7">
    <source>
        <dbReference type="ARBA" id="ARBA00023136"/>
    </source>
</evidence>
<dbReference type="Pfam" id="PF00528">
    <property type="entry name" value="BPD_transp_1"/>
    <property type="match status" value="1"/>
</dbReference>
<comment type="subcellular location">
    <subcellularLocation>
        <location evidence="1 8">Cell membrane</location>
        <topology evidence="1 8">Multi-pass membrane protein</topology>
    </subcellularLocation>
</comment>
<gene>
    <name evidence="10" type="ORF">DKG74_05175</name>
</gene>
<dbReference type="EMBL" id="QGLE01000002">
    <property type="protein sequence ID" value="PWR25158.1"/>
    <property type="molecule type" value="Genomic_DNA"/>
</dbReference>
<comment type="similarity">
    <text evidence="2">Belongs to the binding-protein-dependent transport system permease family. CysTW subfamily.</text>
</comment>
<dbReference type="OrthoDB" id="7915284at2"/>
<keyword evidence="11" id="KW-1185">Reference proteome</keyword>
<dbReference type="PANTHER" id="PTHR42929:SF1">
    <property type="entry name" value="INNER MEMBRANE ABC TRANSPORTER PERMEASE PROTEIN YDCU-RELATED"/>
    <property type="match status" value="1"/>
</dbReference>
<evidence type="ECO:0000256" key="2">
    <source>
        <dbReference type="ARBA" id="ARBA00007069"/>
    </source>
</evidence>
<dbReference type="InterPro" id="IPR035906">
    <property type="entry name" value="MetI-like_sf"/>
</dbReference>
<feature type="domain" description="ABC transmembrane type-1" evidence="9">
    <location>
        <begin position="64"/>
        <end position="273"/>
    </location>
</feature>
<keyword evidence="7 8" id="KW-0472">Membrane</keyword>
<dbReference type="PANTHER" id="PTHR42929">
    <property type="entry name" value="INNER MEMBRANE ABC TRANSPORTER PERMEASE PROTEIN YDCU-RELATED-RELATED"/>
    <property type="match status" value="1"/>
</dbReference>
<keyword evidence="4" id="KW-1003">Cell membrane</keyword>
<name>A0A317EDP9_9PROT</name>
<protein>
    <submittedName>
        <fullName evidence="10">ABC transporter permease</fullName>
    </submittedName>
</protein>
<dbReference type="PROSITE" id="PS50928">
    <property type="entry name" value="ABC_TM1"/>
    <property type="match status" value="1"/>
</dbReference>
<dbReference type="GO" id="GO:0005886">
    <property type="term" value="C:plasma membrane"/>
    <property type="evidence" value="ECO:0007669"/>
    <property type="project" value="UniProtKB-SubCell"/>
</dbReference>
<evidence type="ECO:0000256" key="8">
    <source>
        <dbReference type="RuleBase" id="RU363032"/>
    </source>
</evidence>
<comment type="caution">
    <text evidence="10">The sequence shown here is derived from an EMBL/GenBank/DDBJ whole genome shotgun (WGS) entry which is preliminary data.</text>
</comment>
<feature type="transmembrane region" description="Helical" evidence="8">
    <location>
        <begin position="254"/>
        <end position="275"/>
    </location>
</feature>
<dbReference type="Proteomes" id="UP000245461">
    <property type="component" value="Unassembled WGS sequence"/>
</dbReference>
<keyword evidence="5 8" id="KW-0812">Transmembrane</keyword>
<sequence>MSLSPALRRGLGLTPALTIFGLFFALPMAYLLVVTFWRIKRYRLTPDFTLSNYADVFGDYLHALGFTLVIALVIALITTALAFAIAYLIRFRSGLFGQIILLSALATLFGGYLVKIYAWKAMLGAQGSVNLLLINLGLIDEPISWLLYSPAAVVITLVHFMLPFALLPILAGLRGVSEAPLEAARDLGAKPWQITRDIVLPQCRGSLFSAFSLAFLIPAGDYVTPRLVGGPETFMVGNFIENLFVGRMNAPMGAALAFTTLLACGIVLVTAHWLLGRALTPKWGR</sequence>
<accession>A0A317EDP9</accession>